<reference evidence="2" key="2">
    <citation type="journal article" date="2019" name="Genome Biol. Evol.">
        <title>Day and night: Metabolic profiles and evolutionary relationships of six axenic non-marine cyanobacteria.</title>
        <authorList>
            <person name="Will S.E."/>
            <person name="Henke P."/>
            <person name="Boedeker C."/>
            <person name="Huang S."/>
            <person name="Brinkmann H."/>
            <person name="Rohde M."/>
            <person name="Jarek M."/>
            <person name="Friedl T."/>
            <person name="Seufert S."/>
            <person name="Schumacher M."/>
            <person name="Overmann J."/>
            <person name="Neumann-Schaal M."/>
            <person name="Petersen J."/>
        </authorList>
    </citation>
    <scope>NUCLEOTIDE SEQUENCE [LARGE SCALE GENOMIC DNA]</scope>
    <source>
        <strain evidence="2">PCC 7102</strain>
    </source>
</reference>
<accession>A0A3S1A2X5</accession>
<evidence type="ECO:0000313" key="2">
    <source>
        <dbReference type="EMBL" id="RUS92774.1"/>
    </source>
</evidence>
<keyword evidence="3" id="KW-1185">Reference proteome</keyword>
<dbReference type="InterPro" id="IPR006121">
    <property type="entry name" value="HMA_dom"/>
</dbReference>
<dbReference type="InterPro" id="IPR036163">
    <property type="entry name" value="HMA_dom_sf"/>
</dbReference>
<organism evidence="2 3">
    <name type="scientific">Dulcicalothrix desertica PCC 7102</name>
    <dbReference type="NCBI Taxonomy" id="232991"/>
    <lineage>
        <taxon>Bacteria</taxon>
        <taxon>Bacillati</taxon>
        <taxon>Cyanobacteriota</taxon>
        <taxon>Cyanophyceae</taxon>
        <taxon>Nostocales</taxon>
        <taxon>Calotrichaceae</taxon>
        <taxon>Dulcicalothrix</taxon>
    </lineage>
</organism>
<comment type="caution">
    <text evidence="2">The sequence shown here is derived from an EMBL/GenBank/DDBJ whole genome shotgun (WGS) entry which is preliminary data.</text>
</comment>
<dbReference type="EMBL" id="RSCL01000069">
    <property type="protein sequence ID" value="RUS92774.1"/>
    <property type="molecule type" value="Genomic_DNA"/>
</dbReference>
<dbReference type="Proteomes" id="UP000271624">
    <property type="component" value="Unassembled WGS sequence"/>
</dbReference>
<dbReference type="SUPFAM" id="SSF55008">
    <property type="entry name" value="HMA, heavy metal-associated domain"/>
    <property type="match status" value="1"/>
</dbReference>
<protein>
    <recommendedName>
        <fullName evidence="1">HMA domain-containing protein</fullName>
    </recommendedName>
</protein>
<gene>
    <name evidence="2" type="ORF">DSM106972_098240</name>
</gene>
<name>A0A3S1A2X5_9CYAN</name>
<dbReference type="GO" id="GO:0046872">
    <property type="term" value="F:metal ion binding"/>
    <property type="evidence" value="ECO:0007669"/>
    <property type="project" value="InterPro"/>
</dbReference>
<dbReference type="Pfam" id="PF00403">
    <property type="entry name" value="HMA"/>
    <property type="match status" value="1"/>
</dbReference>
<evidence type="ECO:0000259" key="1">
    <source>
        <dbReference type="PROSITE" id="PS50846"/>
    </source>
</evidence>
<dbReference type="CDD" id="cd00371">
    <property type="entry name" value="HMA"/>
    <property type="match status" value="1"/>
</dbReference>
<dbReference type="PROSITE" id="PS50846">
    <property type="entry name" value="HMA_2"/>
    <property type="match status" value="1"/>
</dbReference>
<reference evidence="2" key="1">
    <citation type="submission" date="2018-12" db="EMBL/GenBank/DDBJ databases">
        <authorList>
            <person name="Will S."/>
            <person name="Neumann-Schaal M."/>
            <person name="Henke P."/>
        </authorList>
    </citation>
    <scope>NUCLEOTIDE SEQUENCE</scope>
    <source>
        <strain evidence="2">PCC 7102</strain>
    </source>
</reference>
<feature type="domain" description="HMA" evidence="1">
    <location>
        <begin position="25"/>
        <end position="88"/>
    </location>
</feature>
<evidence type="ECO:0000313" key="3">
    <source>
        <dbReference type="Proteomes" id="UP000271624"/>
    </source>
</evidence>
<dbReference type="AlphaFoldDB" id="A0A3S1A2X5"/>
<proteinExistence type="predicted"/>
<dbReference type="Gene3D" id="3.30.70.100">
    <property type="match status" value="1"/>
</dbReference>
<sequence>MKNLASAWSTGEFKIALVITRVINMTLQLKVPNMACSACGATITDAIKTIDPTAEVQTDPKTKLVNVETKASEVAIKQAITTAGYSVA</sequence>